<dbReference type="AlphaFoldDB" id="A0A0D7EWY7"/>
<evidence type="ECO:0000313" key="7">
    <source>
        <dbReference type="EMBL" id="KIZ45359.1"/>
    </source>
</evidence>
<evidence type="ECO:0000259" key="6">
    <source>
        <dbReference type="PROSITE" id="PS50977"/>
    </source>
</evidence>
<dbReference type="Gene3D" id="1.10.357.10">
    <property type="entry name" value="Tetracycline Repressor, domain 2"/>
    <property type="match status" value="1"/>
</dbReference>
<dbReference type="PATRIC" id="fig|1076.23.peg.849"/>
<dbReference type="InterPro" id="IPR009057">
    <property type="entry name" value="Homeodomain-like_sf"/>
</dbReference>
<dbReference type="GO" id="GO:0003700">
    <property type="term" value="F:DNA-binding transcription factor activity"/>
    <property type="evidence" value="ECO:0007669"/>
    <property type="project" value="TreeGrafter"/>
</dbReference>
<accession>A0A0D7EWY7</accession>
<reference evidence="7 8" key="1">
    <citation type="submission" date="2014-11" db="EMBL/GenBank/DDBJ databases">
        <title>Genomics and ecophysiology of heterotrophic nitrogen fixing bacteria isolated from estuarine surface water.</title>
        <authorList>
            <person name="Bentzon-Tilia M."/>
            <person name="Severin I."/>
            <person name="Hansen L.H."/>
            <person name="Riemann L."/>
        </authorList>
    </citation>
    <scope>NUCLEOTIDE SEQUENCE [LARGE SCALE GENOMIC DNA]</scope>
    <source>
        <strain evidence="7 8">BAL398</strain>
    </source>
</reference>
<sequence>MRTTKVDGPARTRVRNKPPRPDTQRELLRAGGEVFGEKGIHASTGQEICRRAGVNTAAVNYYFGGLIGLYEAVLADALQQVGKIQALSKIAVMGNGAREQLSAIISLLVTAATERTTETWVIRVLLRELVAPSPTFERLFLEAEILPKGQILRQVVAEIMGLPVDHPAVAQGCICAFAPWQLMIVSPDNMLNRVFPAFDLRAANGMVIERAIAFAVGGLEALARAESIRPNDPATVTEPPHV</sequence>
<dbReference type="PROSITE" id="PS50977">
    <property type="entry name" value="HTH_TETR_2"/>
    <property type="match status" value="1"/>
</dbReference>
<protein>
    <recommendedName>
        <fullName evidence="6">HTH tetR-type domain-containing protein</fullName>
    </recommendedName>
</protein>
<evidence type="ECO:0000256" key="5">
    <source>
        <dbReference type="SAM" id="MobiDB-lite"/>
    </source>
</evidence>
<dbReference type="Pfam" id="PF00440">
    <property type="entry name" value="TetR_N"/>
    <property type="match status" value="1"/>
</dbReference>
<dbReference type="SUPFAM" id="SSF48498">
    <property type="entry name" value="Tetracyclin repressor-like, C-terminal domain"/>
    <property type="match status" value="1"/>
</dbReference>
<name>A0A0D7EWY7_RHOPL</name>
<dbReference type="PANTHER" id="PTHR30055:SF234">
    <property type="entry name" value="HTH-TYPE TRANSCRIPTIONAL REGULATOR BETI"/>
    <property type="match status" value="1"/>
</dbReference>
<comment type="caution">
    <text evidence="7">The sequence shown here is derived from an EMBL/GenBank/DDBJ whole genome shotgun (WGS) entry which is preliminary data.</text>
</comment>
<dbReference type="Gene3D" id="1.10.10.60">
    <property type="entry name" value="Homeodomain-like"/>
    <property type="match status" value="1"/>
</dbReference>
<evidence type="ECO:0000256" key="2">
    <source>
        <dbReference type="ARBA" id="ARBA00023125"/>
    </source>
</evidence>
<dbReference type="GO" id="GO:0000976">
    <property type="term" value="F:transcription cis-regulatory region binding"/>
    <property type="evidence" value="ECO:0007669"/>
    <property type="project" value="TreeGrafter"/>
</dbReference>
<dbReference type="SUPFAM" id="SSF46689">
    <property type="entry name" value="Homeodomain-like"/>
    <property type="match status" value="1"/>
</dbReference>
<organism evidence="7 8">
    <name type="scientific">Rhodopseudomonas palustris</name>
    <dbReference type="NCBI Taxonomy" id="1076"/>
    <lineage>
        <taxon>Bacteria</taxon>
        <taxon>Pseudomonadati</taxon>
        <taxon>Pseudomonadota</taxon>
        <taxon>Alphaproteobacteria</taxon>
        <taxon>Hyphomicrobiales</taxon>
        <taxon>Nitrobacteraceae</taxon>
        <taxon>Rhodopseudomonas</taxon>
    </lineage>
</organism>
<dbReference type="InterPro" id="IPR015292">
    <property type="entry name" value="Tscrpt_reg_YbiH_C"/>
</dbReference>
<dbReference type="EMBL" id="JXXE01000154">
    <property type="protein sequence ID" value="KIZ45359.1"/>
    <property type="molecule type" value="Genomic_DNA"/>
</dbReference>
<feature type="domain" description="HTH tetR-type" evidence="6">
    <location>
        <begin position="21"/>
        <end position="81"/>
    </location>
</feature>
<gene>
    <name evidence="7" type="ORF">OO17_07985</name>
</gene>
<dbReference type="Pfam" id="PF09209">
    <property type="entry name" value="CecR_C"/>
    <property type="match status" value="1"/>
</dbReference>
<proteinExistence type="predicted"/>
<evidence type="ECO:0000256" key="3">
    <source>
        <dbReference type="ARBA" id="ARBA00023163"/>
    </source>
</evidence>
<dbReference type="InterPro" id="IPR050109">
    <property type="entry name" value="HTH-type_TetR-like_transc_reg"/>
</dbReference>
<dbReference type="Proteomes" id="UP000032515">
    <property type="component" value="Unassembled WGS sequence"/>
</dbReference>
<feature type="compositionally biased region" description="Basic and acidic residues" evidence="5">
    <location>
        <begin position="1"/>
        <end position="10"/>
    </location>
</feature>
<dbReference type="InterPro" id="IPR001647">
    <property type="entry name" value="HTH_TetR"/>
</dbReference>
<evidence type="ECO:0000313" key="8">
    <source>
        <dbReference type="Proteomes" id="UP000032515"/>
    </source>
</evidence>
<keyword evidence="3" id="KW-0804">Transcription</keyword>
<keyword evidence="2 4" id="KW-0238">DNA-binding</keyword>
<evidence type="ECO:0000256" key="4">
    <source>
        <dbReference type="PROSITE-ProRule" id="PRU00335"/>
    </source>
</evidence>
<evidence type="ECO:0000256" key="1">
    <source>
        <dbReference type="ARBA" id="ARBA00023015"/>
    </source>
</evidence>
<keyword evidence="1" id="KW-0805">Transcription regulation</keyword>
<feature type="DNA-binding region" description="H-T-H motif" evidence="4">
    <location>
        <begin position="44"/>
        <end position="63"/>
    </location>
</feature>
<dbReference type="InterPro" id="IPR036271">
    <property type="entry name" value="Tet_transcr_reg_TetR-rel_C_sf"/>
</dbReference>
<feature type="region of interest" description="Disordered" evidence="5">
    <location>
        <begin position="1"/>
        <end position="24"/>
    </location>
</feature>
<dbReference type="PANTHER" id="PTHR30055">
    <property type="entry name" value="HTH-TYPE TRANSCRIPTIONAL REGULATOR RUTR"/>
    <property type="match status" value="1"/>
</dbReference>